<dbReference type="PANTHER" id="PTHR43673">
    <property type="entry name" value="NAD(P)H NITROREDUCTASE YDGI-RELATED"/>
    <property type="match status" value="1"/>
</dbReference>
<dbReference type="GO" id="GO:0016491">
    <property type="term" value="F:oxidoreductase activity"/>
    <property type="evidence" value="ECO:0007669"/>
    <property type="project" value="UniProtKB-KW"/>
</dbReference>
<dbReference type="PANTHER" id="PTHR43673:SF10">
    <property type="entry name" value="NADH DEHYDROGENASE_NAD(P)H NITROREDUCTASE XCC3605-RELATED"/>
    <property type="match status" value="1"/>
</dbReference>
<evidence type="ECO:0000256" key="1">
    <source>
        <dbReference type="ARBA" id="ARBA00007118"/>
    </source>
</evidence>
<protein>
    <submittedName>
        <fullName evidence="4">Nitroreductase</fullName>
    </submittedName>
</protein>
<gene>
    <name evidence="4" type="ORF">FB468_1921</name>
</gene>
<dbReference type="AlphaFoldDB" id="A0A542Y7B0"/>
<evidence type="ECO:0000313" key="5">
    <source>
        <dbReference type="Proteomes" id="UP000319094"/>
    </source>
</evidence>
<dbReference type="RefSeq" id="WP_141887140.1">
    <property type="nucleotide sequence ID" value="NZ_BAAAUY010000001.1"/>
</dbReference>
<dbReference type="InterPro" id="IPR000415">
    <property type="entry name" value="Nitroreductase-like"/>
</dbReference>
<evidence type="ECO:0000256" key="2">
    <source>
        <dbReference type="ARBA" id="ARBA00023002"/>
    </source>
</evidence>
<dbReference type="STRING" id="55969.SD72_10780"/>
<dbReference type="OrthoDB" id="9802510at2"/>
<comment type="similarity">
    <text evidence="1">Belongs to the nitroreductase family.</text>
</comment>
<sequence>MSAKHATTSAPILDTLTERWSPRAFDGDHSFPENALLSAFEAARWSPSANNSQPWRFIVARRGSESFAKIESTLAGFNAAWAGAASALIVNLAVVETETGEPQRWAEYDLGQAVAHLSVQAHADGLYVHQMGGFDAEKISEAFDLGTELRAVSVMTIGKLGVPEQLAEPLKERELAPRSRLEVDELIVVND</sequence>
<evidence type="ECO:0000259" key="3">
    <source>
        <dbReference type="Pfam" id="PF00881"/>
    </source>
</evidence>
<comment type="caution">
    <text evidence="4">The sequence shown here is derived from an EMBL/GenBank/DDBJ whole genome shotgun (WGS) entry which is preliminary data.</text>
</comment>
<dbReference type="EMBL" id="VFON01000001">
    <property type="protein sequence ID" value="TQL43884.1"/>
    <property type="molecule type" value="Genomic_DNA"/>
</dbReference>
<dbReference type="Gene3D" id="3.40.109.10">
    <property type="entry name" value="NADH Oxidase"/>
    <property type="match status" value="1"/>
</dbReference>
<dbReference type="InterPro" id="IPR029479">
    <property type="entry name" value="Nitroreductase"/>
</dbReference>
<keyword evidence="2" id="KW-0560">Oxidoreductase</keyword>
<organism evidence="4 5">
    <name type="scientific">Leucobacter komagatae</name>
    <dbReference type="NCBI Taxonomy" id="55969"/>
    <lineage>
        <taxon>Bacteria</taxon>
        <taxon>Bacillati</taxon>
        <taxon>Actinomycetota</taxon>
        <taxon>Actinomycetes</taxon>
        <taxon>Micrococcales</taxon>
        <taxon>Microbacteriaceae</taxon>
        <taxon>Leucobacter</taxon>
    </lineage>
</organism>
<dbReference type="CDD" id="cd02138">
    <property type="entry name" value="TdsD-like"/>
    <property type="match status" value="1"/>
</dbReference>
<accession>A0A542Y7B0</accession>
<reference evidence="4 5" key="1">
    <citation type="submission" date="2019-06" db="EMBL/GenBank/DDBJ databases">
        <title>Sequencing the genomes of 1000 actinobacteria strains.</title>
        <authorList>
            <person name="Klenk H.-P."/>
        </authorList>
    </citation>
    <scope>NUCLEOTIDE SEQUENCE [LARGE SCALE GENOMIC DNA]</scope>
    <source>
        <strain evidence="4 5">DSM 8803</strain>
    </source>
</reference>
<dbReference type="SUPFAM" id="SSF55469">
    <property type="entry name" value="FMN-dependent nitroreductase-like"/>
    <property type="match status" value="1"/>
</dbReference>
<evidence type="ECO:0000313" key="4">
    <source>
        <dbReference type="EMBL" id="TQL43884.1"/>
    </source>
</evidence>
<dbReference type="Proteomes" id="UP000319094">
    <property type="component" value="Unassembled WGS sequence"/>
</dbReference>
<dbReference type="Pfam" id="PF00881">
    <property type="entry name" value="Nitroreductase"/>
    <property type="match status" value="1"/>
</dbReference>
<name>A0A542Y7B0_9MICO</name>
<keyword evidence="5" id="KW-1185">Reference proteome</keyword>
<feature type="domain" description="Nitroreductase" evidence="3">
    <location>
        <begin position="17"/>
        <end position="64"/>
    </location>
</feature>
<proteinExistence type="inferred from homology"/>